<dbReference type="AlphaFoldDB" id="A0A8C1DY55"/>
<evidence type="ECO:0000256" key="1">
    <source>
        <dbReference type="ARBA" id="ARBA00014955"/>
    </source>
</evidence>
<evidence type="ECO:0000259" key="10">
    <source>
        <dbReference type="PROSITE" id="PS50222"/>
    </source>
</evidence>
<dbReference type="PANTHER" id="PTHR23055">
    <property type="entry name" value="CALCIUM BINDING PROTEINS"/>
    <property type="match status" value="1"/>
</dbReference>
<dbReference type="GeneTree" id="ENSGT00940000160607"/>
<dbReference type="GO" id="GO:0007601">
    <property type="term" value="P:visual perception"/>
    <property type="evidence" value="ECO:0007669"/>
    <property type="project" value="UniProtKB-KW"/>
</dbReference>
<protein>
    <recommendedName>
        <fullName evidence="1">Guanylyl cyclase-activating protein 1</fullName>
    </recommendedName>
    <alternativeName>
        <fullName evidence="9">Guanylate cyclase activator 1A</fullName>
    </alternativeName>
</protein>
<keyword evidence="4" id="KW-0479">Metal-binding</keyword>
<feature type="domain" description="EF-hand" evidence="10">
    <location>
        <begin position="86"/>
        <end position="121"/>
    </location>
</feature>
<evidence type="ECO:0000256" key="9">
    <source>
        <dbReference type="ARBA" id="ARBA00033141"/>
    </source>
</evidence>
<dbReference type="InterPro" id="IPR018247">
    <property type="entry name" value="EF_Hand_1_Ca_BS"/>
</dbReference>
<dbReference type="GO" id="GO:0001917">
    <property type="term" value="C:photoreceptor inner segment"/>
    <property type="evidence" value="ECO:0007669"/>
    <property type="project" value="TreeGrafter"/>
</dbReference>
<dbReference type="OMA" id="YQWAIRT"/>
<evidence type="ECO:0000256" key="7">
    <source>
        <dbReference type="ARBA" id="ARBA00023288"/>
    </source>
</evidence>
<accession>A0A8C1DY55</accession>
<keyword evidence="6" id="KW-0106">Calcium</keyword>
<dbReference type="GO" id="GO:0005509">
    <property type="term" value="F:calcium ion binding"/>
    <property type="evidence" value="ECO:0007669"/>
    <property type="project" value="InterPro"/>
</dbReference>
<dbReference type="FunFam" id="1.10.238.10:FF:000052">
    <property type="entry name" value="Guanylate cyclase activator 1A"/>
    <property type="match status" value="1"/>
</dbReference>
<dbReference type="GO" id="GO:0008048">
    <property type="term" value="F:calcium sensitive guanylate cyclase activator activity"/>
    <property type="evidence" value="ECO:0007669"/>
    <property type="project" value="TreeGrafter"/>
</dbReference>
<evidence type="ECO:0000256" key="3">
    <source>
        <dbReference type="ARBA" id="ARBA00022707"/>
    </source>
</evidence>
<feature type="domain" description="EF-hand" evidence="10">
    <location>
        <begin position="50"/>
        <end position="85"/>
    </location>
</feature>
<dbReference type="InterPro" id="IPR028846">
    <property type="entry name" value="Recoverin"/>
</dbReference>
<keyword evidence="8" id="KW-0844">Vision</keyword>
<name>A0A8C1DY55_CYPCA</name>
<dbReference type="InterPro" id="IPR011992">
    <property type="entry name" value="EF-hand-dom_pair"/>
</dbReference>
<evidence type="ECO:0000256" key="8">
    <source>
        <dbReference type="ARBA" id="ARBA00023305"/>
    </source>
</evidence>
<evidence type="ECO:0000256" key="4">
    <source>
        <dbReference type="ARBA" id="ARBA00022723"/>
    </source>
</evidence>
<dbReference type="PANTHER" id="PTHR23055:SF13">
    <property type="entry name" value="GUANYLYL CYCLASE-ACTIVATING PROTEIN 1"/>
    <property type="match status" value="1"/>
</dbReference>
<evidence type="ECO:0000313" key="12">
    <source>
        <dbReference type="Proteomes" id="UP001108240"/>
    </source>
</evidence>
<dbReference type="Ensembl" id="ENSCCRT00000075018.2">
    <property type="protein sequence ID" value="ENSCCRP00000069248.2"/>
    <property type="gene ID" value="ENSCCRG00000037319.2"/>
</dbReference>
<keyword evidence="7" id="KW-0449">Lipoprotein</keyword>
<dbReference type="CDD" id="cd00051">
    <property type="entry name" value="EFh"/>
    <property type="match status" value="1"/>
</dbReference>
<dbReference type="PROSITE" id="PS50222">
    <property type="entry name" value="EF_HAND_2"/>
    <property type="match status" value="2"/>
</dbReference>
<dbReference type="Proteomes" id="UP001108240">
    <property type="component" value="Unplaced"/>
</dbReference>
<reference evidence="11" key="1">
    <citation type="submission" date="2025-08" db="UniProtKB">
        <authorList>
            <consortium name="Ensembl"/>
        </authorList>
    </citation>
    <scope>IDENTIFICATION</scope>
</reference>
<dbReference type="PRINTS" id="PR00450">
    <property type="entry name" value="RECOVERIN"/>
</dbReference>
<keyword evidence="12" id="KW-1185">Reference proteome</keyword>
<dbReference type="PROSITE" id="PS00018">
    <property type="entry name" value="EF_HAND_1"/>
    <property type="match status" value="2"/>
</dbReference>
<dbReference type="SMART" id="SM00054">
    <property type="entry name" value="EFh"/>
    <property type="match status" value="2"/>
</dbReference>
<keyword evidence="3" id="KW-0519">Myristate</keyword>
<evidence type="ECO:0000313" key="11">
    <source>
        <dbReference type="Ensembl" id="ENSCCRP00000069248.2"/>
    </source>
</evidence>
<organism evidence="11 12">
    <name type="scientific">Cyprinus carpio carpio</name>
    <dbReference type="NCBI Taxonomy" id="630221"/>
    <lineage>
        <taxon>Eukaryota</taxon>
        <taxon>Metazoa</taxon>
        <taxon>Chordata</taxon>
        <taxon>Craniata</taxon>
        <taxon>Vertebrata</taxon>
        <taxon>Euteleostomi</taxon>
        <taxon>Actinopterygii</taxon>
        <taxon>Neopterygii</taxon>
        <taxon>Teleostei</taxon>
        <taxon>Ostariophysi</taxon>
        <taxon>Cypriniformes</taxon>
        <taxon>Cyprinidae</taxon>
        <taxon>Cyprininae</taxon>
        <taxon>Cyprinus</taxon>
    </lineage>
</organism>
<keyword evidence="2" id="KW-0716">Sensory transduction</keyword>
<reference evidence="11" key="2">
    <citation type="submission" date="2025-09" db="UniProtKB">
        <authorList>
            <consortium name="Ensembl"/>
        </authorList>
    </citation>
    <scope>IDENTIFICATION</scope>
</reference>
<evidence type="ECO:0000256" key="2">
    <source>
        <dbReference type="ARBA" id="ARBA00022606"/>
    </source>
</evidence>
<keyword evidence="5" id="KW-0677">Repeat</keyword>
<dbReference type="SUPFAM" id="SSF47473">
    <property type="entry name" value="EF-hand"/>
    <property type="match status" value="1"/>
</dbReference>
<dbReference type="Gene3D" id="1.10.238.10">
    <property type="entry name" value="EF-hand"/>
    <property type="match status" value="2"/>
</dbReference>
<dbReference type="Pfam" id="PF13833">
    <property type="entry name" value="EF-hand_8"/>
    <property type="match status" value="1"/>
</dbReference>
<dbReference type="Pfam" id="PF00036">
    <property type="entry name" value="EF-hand_1"/>
    <property type="match status" value="1"/>
</dbReference>
<proteinExistence type="predicted"/>
<sequence>MGNAPGSTLQELSACESHQWYRKFMTECPSGQLTFHEFKKFFGLKNLSETSNEYIKTMFKTFDMNDDGCIDFMEYVAALSLVLKGGVQQKLRWYFKLYDVDGSGCIDREELLEFTGMSDVNVCVCLGELSQEEFMEGIQADEVLLKMLTQSLDLTHVVKKIYSEINPEQQLH</sequence>
<dbReference type="InterPro" id="IPR002048">
    <property type="entry name" value="EF_hand_dom"/>
</dbReference>
<dbReference type="GO" id="GO:0120199">
    <property type="term" value="C:cone photoreceptor outer segment"/>
    <property type="evidence" value="ECO:0007669"/>
    <property type="project" value="TreeGrafter"/>
</dbReference>
<evidence type="ECO:0000256" key="6">
    <source>
        <dbReference type="ARBA" id="ARBA00022837"/>
    </source>
</evidence>
<evidence type="ECO:0000256" key="5">
    <source>
        <dbReference type="ARBA" id="ARBA00022737"/>
    </source>
</evidence>